<dbReference type="SMART" id="SM00316">
    <property type="entry name" value="S1"/>
    <property type="match status" value="1"/>
</dbReference>
<dbReference type="PANTHER" id="PTHR21321:SF4">
    <property type="entry name" value="EXOSOME COMPLEX COMPONENT RRP4"/>
    <property type="match status" value="1"/>
</dbReference>
<dbReference type="InterPro" id="IPR004088">
    <property type="entry name" value="KH_dom_type_1"/>
</dbReference>
<gene>
    <name evidence="9" type="ORF">BBJ29_009089</name>
    <name evidence="10" type="ORF">BBP00_00005731</name>
</gene>
<comment type="subcellular location">
    <subcellularLocation>
        <location evidence="1">Nucleus</location>
    </subcellularLocation>
</comment>
<protein>
    <recommendedName>
        <fullName evidence="8">S1 motif domain-containing protein</fullName>
    </recommendedName>
</protein>
<dbReference type="AlphaFoldDB" id="A0A3F2RQ71"/>
<evidence type="ECO:0000256" key="2">
    <source>
        <dbReference type="ARBA" id="ARBA00009155"/>
    </source>
</evidence>
<dbReference type="GO" id="GO:0034475">
    <property type="term" value="P:U4 snRNA 3'-end processing"/>
    <property type="evidence" value="ECO:0007669"/>
    <property type="project" value="TreeGrafter"/>
</dbReference>
<dbReference type="GO" id="GO:0071035">
    <property type="term" value="P:nuclear polyadenylation-dependent rRNA catabolic process"/>
    <property type="evidence" value="ECO:0007669"/>
    <property type="project" value="TreeGrafter"/>
</dbReference>
<dbReference type="GO" id="GO:0003723">
    <property type="term" value="F:RNA binding"/>
    <property type="evidence" value="ECO:0007669"/>
    <property type="project" value="UniProtKB-KW"/>
</dbReference>
<comment type="similarity">
    <text evidence="2">Belongs to the RRP4 family.</text>
</comment>
<dbReference type="OrthoDB" id="1650at2759"/>
<evidence type="ECO:0000256" key="4">
    <source>
        <dbReference type="ARBA" id="ARBA00022835"/>
    </source>
</evidence>
<dbReference type="GO" id="GO:0000177">
    <property type="term" value="C:cytoplasmic exosome (RNase complex)"/>
    <property type="evidence" value="ECO:0007669"/>
    <property type="project" value="TreeGrafter"/>
</dbReference>
<dbReference type="GO" id="GO:0000467">
    <property type="term" value="P:exonucleolytic trimming to generate mature 3'-end of 5.8S rRNA from tricistronic rRNA transcript (SSU-rRNA, 5.8S rRNA, LSU-rRNA)"/>
    <property type="evidence" value="ECO:0007669"/>
    <property type="project" value="TreeGrafter"/>
</dbReference>
<dbReference type="CDD" id="cd22525">
    <property type="entry name" value="KH-I_Rrp4_eukar"/>
    <property type="match status" value="1"/>
</dbReference>
<dbReference type="EMBL" id="MBDO02000173">
    <property type="protein sequence ID" value="RLN60941.1"/>
    <property type="molecule type" value="Genomic_DNA"/>
</dbReference>
<dbReference type="GO" id="GO:0000176">
    <property type="term" value="C:nuclear exosome (RNase complex)"/>
    <property type="evidence" value="ECO:0007669"/>
    <property type="project" value="TreeGrafter"/>
</dbReference>
<dbReference type="Pfam" id="PF14382">
    <property type="entry name" value="ECR1_N"/>
    <property type="match status" value="1"/>
</dbReference>
<accession>A0A3F2RQ71</accession>
<evidence type="ECO:0000256" key="3">
    <source>
        <dbReference type="ARBA" id="ARBA00022552"/>
    </source>
</evidence>
<reference evidence="11 12" key="1">
    <citation type="submission" date="2018-07" db="EMBL/GenBank/DDBJ databases">
        <title>Genome sequencing of oomycete isolates from Chile give support for New Zealand origin for Phytophthora kernoviae and make available the first Nothophytophthora sp. genome.</title>
        <authorList>
            <person name="Studholme D.J."/>
            <person name="Sanfuentes E."/>
            <person name="Panda P."/>
            <person name="Hill R."/>
            <person name="Sambles C."/>
            <person name="Grant M."/>
            <person name="Williams N.M."/>
            <person name="Mcdougal R.L."/>
        </authorList>
    </citation>
    <scope>NUCLEOTIDE SEQUENCE [LARGE SCALE GENOMIC DNA]</scope>
    <source>
        <strain evidence="10">Chile6</strain>
        <strain evidence="9">Chile7</strain>
    </source>
</reference>
<dbReference type="InterPro" id="IPR048565">
    <property type="entry name" value="S1_RRP4"/>
</dbReference>
<proteinExistence type="inferred from homology"/>
<sequence length="311" mass="34467">MQVQVRRLDSSEDPDELPDESQVVVVTPGQVISTETGAFLRGHGTYLSGRNELVASVAGVVEKVNQLITVRPLVSRYIGEVGDIVVGRVTDVASKRWKVDVNGQQDASLMLSSVTLPGGAQRRRTYADQLQMRQFFVENDLISAEIQEVRYDGSLSLHTRSLRYGKLENGQFVAVAAPLVKRMKQHMLTLPGIGIDVILGTNGYIWVSRSMAVLPGEENEEAMGSMETRVEVLTAKRQLHANTSVSVEDRQKIARVSQALLRLNEQFRMITPESIMNTLQLNPMFAVSENVHMVCKSLTLEVLTEFSIKVG</sequence>
<keyword evidence="3" id="KW-0698">rRNA processing</keyword>
<dbReference type="Gene3D" id="2.40.50.140">
    <property type="entry name" value="Nucleic acid-binding proteins"/>
    <property type="match status" value="1"/>
</dbReference>
<dbReference type="Proteomes" id="UP000284657">
    <property type="component" value="Unassembled WGS sequence"/>
</dbReference>
<evidence type="ECO:0000313" key="12">
    <source>
        <dbReference type="Proteomes" id="UP000284657"/>
    </source>
</evidence>
<dbReference type="GO" id="GO:0071051">
    <property type="term" value="P:poly(A)-dependent snoRNA 3'-end processing"/>
    <property type="evidence" value="ECO:0007669"/>
    <property type="project" value="TreeGrafter"/>
</dbReference>
<dbReference type="InterPro" id="IPR036612">
    <property type="entry name" value="KH_dom_type_1_sf"/>
</dbReference>
<dbReference type="SUPFAM" id="SSF50249">
    <property type="entry name" value="Nucleic acid-binding proteins"/>
    <property type="match status" value="1"/>
</dbReference>
<dbReference type="SUPFAM" id="SSF54791">
    <property type="entry name" value="Eukaryotic type KH-domain (KH-domain type I)"/>
    <property type="match status" value="1"/>
</dbReference>
<dbReference type="InterPro" id="IPR025721">
    <property type="entry name" value="Exosome_cplx_N_dom"/>
</dbReference>
<organism evidence="10 11">
    <name type="scientific">Phytophthora kernoviae</name>
    <dbReference type="NCBI Taxonomy" id="325452"/>
    <lineage>
        <taxon>Eukaryota</taxon>
        <taxon>Sar</taxon>
        <taxon>Stramenopiles</taxon>
        <taxon>Oomycota</taxon>
        <taxon>Peronosporomycetes</taxon>
        <taxon>Peronosporales</taxon>
        <taxon>Peronosporaceae</taxon>
        <taxon>Phytophthora</taxon>
    </lineage>
</organism>
<feature type="compositionally biased region" description="Basic and acidic residues" evidence="7">
    <location>
        <begin position="1"/>
        <end position="10"/>
    </location>
</feature>
<keyword evidence="4" id="KW-0271">Exosome</keyword>
<dbReference type="PANTHER" id="PTHR21321">
    <property type="entry name" value="PNAS-3 RELATED"/>
    <property type="match status" value="1"/>
</dbReference>
<dbReference type="Proteomes" id="UP000277300">
    <property type="component" value="Unassembled WGS sequence"/>
</dbReference>
<dbReference type="InterPro" id="IPR012340">
    <property type="entry name" value="NA-bd_OB-fold"/>
</dbReference>
<dbReference type="GO" id="GO:0071038">
    <property type="term" value="P:TRAMP-dependent tRNA surveillance pathway"/>
    <property type="evidence" value="ECO:0007669"/>
    <property type="project" value="TreeGrafter"/>
</dbReference>
<dbReference type="Gene3D" id="2.40.50.100">
    <property type="match status" value="1"/>
</dbReference>
<evidence type="ECO:0000313" key="11">
    <source>
        <dbReference type="Proteomes" id="UP000277300"/>
    </source>
</evidence>
<feature type="domain" description="S1 motif" evidence="8">
    <location>
        <begin position="80"/>
        <end position="160"/>
    </location>
</feature>
<keyword evidence="5" id="KW-0694">RNA-binding</keyword>
<dbReference type="InterPro" id="IPR026699">
    <property type="entry name" value="Exosome_RNA_bind1/RRP40/RRP4"/>
</dbReference>
<dbReference type="FunFam" id="2.40.50.140:FF:000038">
    <property type="entry name" value="Exosome complex component RRP4"/>
    <property type="match status" value="1"/>
</dbReference>
<evidence type="ECO:0000256" key="6">
    <source>
        <dbReference type="ARBA" id="ARBA00023242"/>
    </source>
</evidence>
<dbReference type="SUPFAM" id="SSF110324">
    <property type="entry name" value="Ribosomal L27 protein-like"/>
    <property type="match status" value="1"/>
</dbReference>
<keyword evidence="6" id="KW-0539">Nucleus</keyword>
<dbReference type="GO" id="GO:0071034">
    <property type="term" value="P:CUT catabolic process"/>
    <property type="evidence" value="ECO:0007669"/>
    <property type="project" value="TreeGrafter"/>
</dbReference>
<dbReference type="Pfam" id="PF21266">
    <property type="entry name" value="S1_RRP4"/>
    <property type="match status" value="1"/>
</dbReference>
<dbReference type="Pfam" id="PF15985">
    <property type="entry name" value="KH_6"/>
    <property type="match status" value="1"/>
</dbReference>
<feature type="region of interest" description="Disordered" evidence="7">
    <location>
        <begin position="1"/>
        <end position="21"/>
    </location>
</feature>
<comment type="caution">
    <text evidence="10">The sequence shown here is derived from an EMBL/GenBank/DDBJ whole genome shotgun (WGS) entry which is preliminary data.</text>
</comment>
<evidence type="ECO:0000256" key="7">
    <source>
        <dbReference type="SAM" id="MobiDB-lite"/>
    </source>
</evidence>
<evidence type="ECO:0000256" key="5">
    <source>
        <dbReference type="ARBA" id="ARBA00022884"/>
    </source>
</evidence>
<dbReference type="EMBL" id="MBAD02002778">
    <property type="protein sequence ID" value="RLN44567.1"/>
    <property type="molecule type" value="Genomic_DNA"/>
</dbReference>
<evidence type="ECO:0000259" key="8">
    <source>
        <dbReference type="SMART" id="SM00316"/>
    </source>
</evidence>
<evidence type="ECO:0000256" key="1">
    <source>
        <dbReference type="ARBA" id="ARBA00004123"/>
    </source>
</evidence>
<evidence type="ECO:0000313" key="10">
    <source>
        <dbReference type="EMBL" id="RLN60941.1"/>
    </source>
</evidence>
<dbReference type="FunFam" id="2.40.50.100:FF:000122">
    <property type="entry name" value="Exosome complex exonuclease RRP4"/>
    <property type="match status" value="1"/>
</dbReference>
<dbReference type="CDD" id="cd05789">
    <property type="entry name" value="S1_Rrp4"/>
    <property type="match status" value="1"/>
</dbReference>
<name>A0A3F2RQ71_9STRA</name>
<evidence type="ECO:0000313" key="9">
    <source>
        <dbReference type="EMBL" id="RLN44567.1"/>
    </source>
</evidence>
<dbReference type="InterPro" id="IPR003029">
    <property type="entry name" value="S1_domain"/>
</dbReference>